<keyword evidence="1" id="KW-0378">Hydrolase</keyword>
<gene>
    <name evidence="3" type="ORF">CIK79_00425</name>
    <name evidence="4" type="ORF">EB834_19590</name>
</gene>
<dbReference type="EMBL" id="RHFF01000033">
    <property type="protein sequence ID" value="TGD36473.1"/>
    <property type="molecule type" value="Genomic_DNA"/>
</dbReference>
<sequence>MTTLPAIADYELPAADQLPANRVDWEVDPARAILLVHDMQIYFTDAFGADSPIIRSIIGNIQRLRAEAEAQNVPVYFTAQPPSQDPQDRGLLTDFWGGGIQDDGRHEIVDDLLPVPESDRITKWRYDAFVRTDLDERIRSSGRDQLVITGIYTHIGCLMTAASAFMRDVQPFLVADATADFSPEYHALGIEYAARRCAHVLDTDTAVRQLAGQRTR</sequence>
<dbReference type="PANTHER" id="PTHR43540">
    <property type="entry name" value="PEROXYUREIDOACRYLATE/UREIDOACRYLATE AMIDOHYDROLASE-RELATED"/>
    <property type="match status" value="1"/>
</dbReference>
<evidence type="ECO:0000313" key="4">
    <source>
        <dbReference type="EMBL" id="TGD36473.1"/>
    </source>
</evidence>
<dbReference type="RefSeq" id="WP_096157141.1">
    <property type="nucleotide sequence ID" value="NZ_NRGX01000001.1"/>
</dbReference>
<dbReference type="GO" id="GO:0008908">
    <property type="term" value="F:isochorismatase activity"/>
    <property type="evidence" value="ECO:0007669"/>
    <property type="project" value="InterPro"/>
</dbReference>
<dbReference type="Pfam" id="PF00857">
    <property type="entry name" value="Isochorismatase"/>
    <property type="match status" value="1"/>
</dbReference>
<dbReference type="Proteomes" id="UP000218377">
    <property type="component" value="Unassembled WGS sequence"/>
</dbReference>
<evidence type="ECO:0000313" key="6">
    <source>
        <dbReference type="Proteomes" id="UP000297736"/>
    </source>
</evidence>
<dbReference type="Gene3D" id="3.40.50.850">
    <property type="entry name" value="Isochorismatase-like"/>
    <property type="match status" value="1"/>
</dbReference>
<dbReference type="SUPFAM" id="SSF52499">
    <property type="entry name" value="Isochorismatase-like hydrolases"/>
    <property type="match status" value="1"/>
</dbReference>
<dbReference type="Proteomes" id="UP000297736">
    <property type="component" value="Unassembled WGS sequence"/>
</dbReference>
<evidence type="ECO:0000313" key="5">
    <source>
        <dbReference type="Proteomes" id="UP000218377"/>
    </source>
</evidence>
<comment type="caution">
    <text evidence="3">The sequence shown here is derived from an EMBL/GenBank/DDBJ whole genome shotgun (WGS) entry which is preliminary data.</text>
</comment>
<evidence type="ECO:0000259" key="2">
    <source>
        <dbReference type="Pfam" id="PF00857"/>
    </source>
</evidence>
<feature type="domain" description="Isochorismatase-like" evidence="2">
    <location>
        <begin position="33"/>
        <end position="204"/>
    </location>
</feature>
<accession>A0A2A3WZ77</accession>
<reference evidence="4 6" key="2">
    <citation type="submission" date="2018-10" db="EMBL/GenBank/DDBJ databases">
        <title>Brevibacterium genomes from Austrain hard cheese rinds.</title>
        <authorList>
            <person name="Anast J.M."/>
            <person name="Dzieciol M."/>
            <person name="Schultz D.L."/>
            <person name="Mann E."/>
            <person name="Wagner M."/>
            <person name="Schmitz-Esser S."/>
        </authorList>
    </citation>
    <scope>NUCLEOTIDE SEQUENCE [LARGE SCALE GENOMIC DNA]</scope>
    <source>
        <strain evidence="4 6">L261</strain>
    </source>
</reference>
<dbReference type="InterPro" id="IPR016291">
    <property type="entry name" value="Isochorismatase"/>
</dbReference>
<dbReference type="InterPro" id="IPR036380">
    <property type="entry name" value="Isochorismatase-like_sf"/>
</dbReference>
<reference evidence="3 5" key="1">
    <citation type="journal article" date="2017" name="Elife">
        <title>Extensive horizontal gene transfer in cheese-associated bacteria.</title>
        <authorList>
            <person name="Bonham K.S."/>
            <person name="Wolfe B.E."/>
            <person name="Dutton R.J."/>
        </authorList>
    </citation>
    <scope>NUCLEOTIDE SEQUENCE [LARGE SCALE GENOMIC DNA]</scope>
    <source>
        <strain evidence="3 5">JB5</strain>
    </source>
</reference>
<dbReference type="PANTHER" id="PTHR43540:SF3">
    <property type="entry name" value="ENTEROBACTIN SYNTHASE COMPONENT B"/>
    <property type="match status" value="1"/>
</dbReference>
<evidence type="ECO:0000313" key="3">
    <source>
        <dbReference type="EMBL" id="PCC16895.1"/>
    </source>
</evidence>
<proteinExistence type="predicted"/>
<organism evidence="3 5">
    <name type="scientific">Brevibacterium aurantiacum</name>
    <dbReference type="NCBI Taxonomy" id="273384"/>
    <lineage>
        <taxon>Bacteria</taxon>
        <taxon>Bacillati</taxon>
        <taxon>Actinomycetota</taxon>
        <taxon>Actinomycetes</taxon>
        <taxon>Micrococcales</taxon>
        <taxon>Brevibacteriaceae</taxon>
        <taxon>Brevibacterium</taxon>
    </lineage>
</organism>
<dbReference type="PRINTS" id="PR01398">
    <property type="entry name" value="ISCHRISMTASE"/>
</dbReference>
<evidence type="ECO:0000256" key="1">
    <source>
        <dbReference type="ARBA" id="ARBA00022801"/>
    </source>
</evidence>
<dbReference type="AlphaFoldDB" id="A0A2A3WZ77"/>
<dbReference type="InterPro" id="IPR000868">
    <property type="entry name" value="Isochorismatase-like_dom"/>
</dbReference>
<dbReference type="InterPro" id="IPR050272">
    <property type="entry name" value="Isochorismatase-like_hydrls"/>
</dbReference>
<dbReference type="EMBL" id="NRGX01000001">
    <property type="protein sequence ID" value="PCC16895.1"/>
    <property type="molecule type" value="Genomic_DNA"/>
</dbReference>
<protein>
    <submittedName>
        <fullName evidence="4">Isochorismatase family protein</fullName>
    </submittedName>
</protein>
<name>A0A2A3WZ77_BREAU</name>